<dbReference type="PANTHER" id="PTHR46670">
    <property type="entry name" value="ENDO/EXONUCLEASE/PHOSPHATASE DOMAIN-CONTAINING PROTEIN"/>
    <property type="match status" value="1"/>
</dbReference>
<gene>
    <name evidence="1" type="ORF">LSH36_275g08025</name>
</gene>
<comment type="caution">
    <text evidence="1">The sequence shown here is derived from an EMBL/GenBank/DDBJ whole genome shotgun (WGS) entry which is preliminary data.</text>
</comment>
<dbReference type="PANTHER" id="PTHR46670:SF3">
    <property type="entry name" value="ENDONUCLEASE_EXONUCLEASE_PHOSPHATASE DOMAIN-CONTAINING PROTEIN"/>
    <property type="match status" value="1"/>
</dbReference>
<sequence length="142" mass="16483">MHFKFCIKWQQKDSFSESIGSQSSHRHYNNAITIRLIVPYRPPKAPKGIDFFSDFVDIIDQYLLMSGQLFIVGDYNIQWDCNENTTTKRLIDILASTNLTQHVWELTHRDGHITGLAVTRQDDNIVHMTSVHSMISDLNHHN</sequence>
<name>A0AAD9N3K8_9ANNE</name>
<organism evidence="1 2">
    <name type="scientific">Paralvinella palmiformis</name>
    <dbReference type="NCBI Taxonomy" id="53620"/>
    <lineage>
        <taxon>Eukaryota</taxon>
        <taxon>Metazoa</taxon>
        <taxon>Spiralia</taxon>
        <taxon>Lophotrochozoa</taxon>
        <taxon>Annelida</taxon>
        <taxon>Polychaeta</taxon>
        <taxon>Sedentaria</taxon>
        <taxon>Canalipalpata</taxon>
        <taxon>Terebellida</taxon>
        <taxon>Terebelliformia</taxon>
        <taxon>Alvinellidae</taxon>
        <taxon>Paralvinella</taxon>
    </lineage>
</organism>
<reference evidence="1" key="1">
    <citation type="journal article" date="2023" name="Mol. Biol. Evol.">
        <title>Third-Generation Sequencing Reveals the Adaptive Role of the Epigenome in Three Deep-Sea Polychaetes.</title>
        <authorList>
            <person name="Perez M."/>
            <person name="Aroh O."/>
            <person name="Sun Y."/>
            <person name="Lan Y."/>
            <person name="Juniper S.K."/>
            <person name="Young C.R."/>
            <person name="Angers B."/>
            <person name="Qian P.Y."/>
        </authorList>
    </citation>
    <scope>NUCLEOTIDE SEQUENCE</scope>
    <source>
        <strain evidence="1">P08H-3</strain>
    </source>
</reference>
<evidence type="ECO:0008006" key="3">
    <source>
        <dbReference type="Google" id="ProtNLM"/>
    </source>
</evidence>
<keyword evidence="2" id="KW-1185">Reference proteome</keyword>
<proteinExistence type="predicted"/>
<dbReference type="EMBL" id="JAODUP010000275">
    <property type="protein sequence ID" value="KAK2154178.1"/>
    <property type="molecule type" value="Genomic_DNA"/>
</dbReference>
<dbReference type="Proteomes" id="UP001208570">
    <property type="component" value="Unassembled WGS sequence"/>
</dbReference>
<evidence type="ECO:0000313" key="2">
    <source>
        <dbReference type="Proteomes" id="UP001208570"/>
    </source>
</evidence>
<protein>
    <recommendedName>
        <fullName evidence="3">Endonuclease/exonuclease/phosphatase domain-containing protein</fullName>
    </recommendedName>
</protein>
<accession>A0AAD9N3K8</accession>
<evidence type="ECO:0000313" key="1">
    <source>
        <dbReference type="EMBL" id="KAK2154178.1"/>
    </source>
</evidence>
<dbReference type="AlphaFoldDB" id="A0AAD9N3K8"/>